<sequence length="260" mass="29406">MTIEGLADFVRKGTDQTANGHESIVPARYLSCLSGGAASANTCRRALLQALHRGLNRGILTDDCKDAHEALIRRPTMEPLMEQLDWRDKIKTIGLETGPSVKGDIMIEAPADNVWKVISEEGNLKKCHPFCDQIEIIKWPGADAVDTITYYSGITYKRNFVGWEEGVGYDIELGDYPNLTSRVLWRILPKGENRCYFSIEVFPYLKAVLPEEKKRIYRARLFGDVLQHYLDCVVQGVRHKVETGEDVTKNQFGTNPHYSD</sequence>
<evidence type="ECO:0008006" key="3">
    <source>
        <dbReference type="Google" id="ProtNLM"/>
    </source>
</evidence>
<dbReference type="Proteomes" id="UP000019141">
    <property type="component" value="Unassembled WGS sequence"/>
</dbReference>
<dbReference type="InterPro" id="IPR019587">
    <property type="entry name" value="Polyketide_cyclase/dehydratase"/>
</dbReference>
<keyword evidence="2" id="KW-1185">Reference proteome</keyword>
<dbReference type="EMBL" id="AZHW01000774">
    <property type="protein sequence ID" value="ETW96530.1"/>
    <property type="molecule type" value="Genomic_DNA"/>
</dbReference>
<proteinExistence type="predicted"/>
<dbReference type="HOGENOM" id="CLU_1068277_0_0_7"/>
<dbReference type="Gene3D" id="3.30.530.20">
    <property type="match status" value="1"/>
</dbReference>
<name>W4LFN0_ENTF1</name>
<evidence type="ECO:0000313" key="1">
    <source>
        <dbReference type="EMBL" id="ETW96530.1"/>
    </source>
</evidence>
<dbReference type="SUPFAM" id="SSF55961">
    <property type="entry name" value="Bet v1-like"/>
    <property type="match status" value="1"/>
</dbReference>
<dbReference type="Pfam" id="PF10604">
    <property type="entry name" value="Polyketide_cyc2"/>
    <property type="match status" value="1"/>
</dbReference>
<organism evidence="1 2">
    <name type="scientific">Entotheonella factor</name>
    <dbReference type="NCBI Taxonomy" id="1429438"/>
    <lineage>
        <taxon>Bacteria</taxon>
        <taxon>Pseudomonadati</taxon>
        <taxon>Nitrospinota/Tectimicrobiota group</taxon>
        <taxon>Candidatus Tectimicrobiota</taxon>
        <taxon>Candidatus Entotheonellia</taxon>
        <taxon>Candidatus Entotheonellales</taxon>
        <taxon>Candidatus Entotheonellaceae</taxon>
        <taxon>Candidatus Entotheonella</taxon>
    </lineage>
</organism>
<protein>
    <recommendedName>
        <fullName evidence="3">Coenzyme Q-binding protein COQ10 START domain-containing protein</fullName>
    </recommendedName>
</protein>
<reference evidence="1 2" key="1">
    <citation type="journal article" date="2014" name="Nature">
        <title>An environmental bacterial taxon with a large and distinct metabolic repertoire.</title>
        <authorList>
            <person name="Wilson M.C."/>
            <person name="Mori T."/>
            <person name="Ruckert C."/>
            <person name="Uria A.R."/>
            <person name="Helf M.J."/>
            <person name="Takada K."/>
            <person name="Gernert C."/>
            <person name="Steffens U.A."/>
            <person name="Heycke N."/>
            <person name="Schmitt S."/>
            <person name="Rinke C."/>
            <person name="Helfrich E.J."/>
            <person name="Brachmann A.O."/>
            <person name="Gurgui C."/>
            <person name="Wakimoto T."/>
            <person name="Kracht M."/>
            <person name="Crusemann M."/>
            <person name="Hentschel U."/>
            <person name="Abe I."/>
            <person name="Matsunaga S."/>
            <person name="Kalinowski J."/>
            <person name="Takeyama H."/>
            <person name="Piel J."/>
        </authorList>
    </citation>
    <scope>NUCLEOTIDE SEQUENCE [LARGE SCALE GENOMIC DNA]</scope>
    <source>
        <strain evidence="2">TSY1</strain>
    </source>
</reference>
<gene>
    <name evidence="1" type="ORF">ETSY1_26235</name>
</gene>
<evidence type="ECO:0000313" key="2">
    <source>
        <dbReference type="Proteomes" id="UP000019141"/>
    </source>
</evidence>
<dbReference type="AlphaFoldDB" id="W4LFN0"/>
<accession>W4LFN0</accession>
<dbReference type="InterPro" id="IPR023393">
    <property type="entry name" value="START-like_dom_sf"/>
</dbReference>
<comment type="caution">
    <text evidence="1">The sequence shown here is derived from an EMBL/GenBank/DDBJ whole genome shotgun (WGS) entry which is preliminary data.</text>
</comment>